<feature type="transmembrane region" description="Helical" evidence="1">
    <location>
        <begin position="235"/>
        <end position="260"/>
    </location>
</feature>
<feature type="transmembrane region" description="Helical" evidence="1">
    <location>
        <begin position="10"/>
        <end position="28"/>
    </location>
</feature>
<feature type="transmembrane region" description="Helical" evidence="1">
    <location>
        <begin position="272"/>
        <end position="291"/>
    </location>
</feature>
<feature type="transmembrane region" description="Helical" evidence="1">
    <location>
        <begin position="185"/>
        <end position="204"/>
    </location>
</feature>
<feature type="transmembrane region" description="Helical" evidence="1">
    <location>
        <begin position="332"/>
        <end position="349"/>
    </location>
</feature>
<evidence type="ECO:0000313" key="3">
    <source>
        <dbReference type="Proteomes" id="UP000321721"/>
    </source>
</evidence>
<keyword evidence="3" id="KW-1185">Reference proteome</keyword>
<feature type="transmembrane region" description="Helical" evidence="1">
    <location>
        <begin position="149"/>
        <end position="178"/>
    </location>
</feature>
<name>A0A5C6RST5_9FLAO</name>
<sequence length="470" mass="54443">MLKKIKQNEIFILLLFYTITAIVILFSFDGTGENGSGDSVLHYLFSKYSLNNPALFLDHWAKPVFVLLSFPFAQFGFIGIKLFNVIITFFTLLYTYKVAVSLNLKHPILAPLILLFTPLFFVLTFSGLTEPLFALFTILSTYLFTKKKYFWGILILSFLPFVRSEGLIIIGVFAFYLLLKKQWKWTPLFSLGHIVYSIIGYFYYHDILWVFNKIPYAKLNSTYGSGEITHFVHQLFYVIGAPIYILLVLGFFFLIYSFLFGHNKLTFSISNTLILGGFLSFFVAHSLFWYLGIFNSMGLKRVLISVAPFIAIICLVGFNSSINLIKENKLKIIVQFILILVTILFPFSGNKAAINWKHDFSLSDSQLLANECILYINSIKDKKSTYAFSDPYLSEILSINYFDKTIRKPLSFEYLNQTQETDIIIWDNWFSFVENGITKEKIMGYDKLTLLKTFSIYNNREITYLVFKKK</sequence>
<feature type="transmembrane region" description="Helical" evidence="1">
    <location>
        <begin position="108"/>
        <end position="129"/>
    </location>
</feature>
<proteinExistence type="predicted"/>
<dbReference type="EMBL" id="VOOS01000003">
    <property type="protein sequence ID" value="TXB65506.1"/>
    <property type="molecule type" value="Genomic_DNA"/>
</dbReference>
<feature type="transmembrane region" description="Helical" evidence="1">
    <location>
        <begin position="303"/>
        <end position="325"/>
    </location>
</feature>
<evidence type="ECO:0000256" key="1">
    <source>
        <dbReference type="SAM" id="Phobius"/>
    </source>
</evidence>
<dbReference type="Proteomes" id="UP000321721">
    <property type="component" value="Unassembled WGS sequence"/>
</dbReference>
<dbReference type="RefSeq" id="WP_147100598.1">
    <property type="nucleotide sequence ID" value="NZ_VOOS01000003.1"/>
</dbReference>
<keyword evidence="1" id="KW-0812">Transmembrane</keyword>
<reference evidence="2 3" key="1">
    <citation type="submission" date="2019-08" db="EMBL/GenBank/DDBJ databases">
        <title>Genome of Vicingus serpentipes NCIMB 15042.</title>
        <authorList>
            <person name="Bowman J.P."/>
        </authorList>
    </citation>
    <scope>NUCLEOTIDE SEQUENCE [LARGE SCALE GENOMIC DNA]</scope>
    <source>
        <strain evidence="2 3">NCIMB 15042</strain>
    </source>
</reference>
<organism evidence="2 3">
    <name type="scientific">Vicingus serpentipes</name>
    <dbReference type="NCBI Taxonomy" id="1926625"/>
    <lineage>
        <taxon>Bacteria</taxon>
        <taxon>Pseudomonadati</taxon>
        <taxon>Bacteroidota</taxon>
        <taxon>Flavobacteriia</taxon>
        <taxon>Flavobacteriales</taxon>
        <taxon>Vicingaceae</taxon>
        <taxon>Vicingus</taxon>
    </lineage>
</organism>
<accession>A0A5C6RST5</accession>
<protein>
    <recommendedName>
        <fullName evidence="4">Glycosyltransferase RgtA/B/C/D-like domain-containing protein</fullName>
    </recommendedName>
</protein>
<keyword evidence="1" id="KW-1133">Transmembrane helix</keyword>
<feature type="transmembrane region" description="Helical" evidence="1">
    <location>
        <begin position="72"/>
        <end position="96"/>
    </location>
</feature>
<comment type="caution">
    <text evidence="2">The sequence shown here is derived from an EMBL/GenBank/DDBJ whole genome shotgun (WGS) entry which is preliminary data.</text>
</comment>
<dbReference type="OrthoDB" id="1467004at2"/>
<keyword evidence="1" id="KW-0472">Membrane</keyword>
<gene>
    <name evidence="2" type="ORF">FRY74_08775</name>
</gene>
<evidence type="ECO:0008006" key="4">
    <source>
        <dbReference type="Google" id="ProtNLM"/>
    </source>
</evidence>
<evidence type="ECO:0000313" key="2">
    <source>
        <dbReference type="EMBL" id="TXB65506.1"/>
    </source>
</evidence>
<dbReference type="AlphaFoldDB" id="A0A5C6RST5"/>